<dbReference type="Proteomes" id="UP000298030">
    <property type="component" value="Unassembled WGS sequence"/>
</dbReference>
<dbReference type="AlphaFoldDB" id="A0A4Y7TNQ7"/>
<evidence type="ECO:0000256" key="1">
    <source>
        <dbReference type="SAM" id="MobiDB-lite"/>
    </source>
</evidence>
<evidence type="ECO:0000313" key="3">
    <source>
        <dbReference type="Proteomes" id="UP000298030"/>
    </source>
</evidence>
<feature type="region of interest" description="Disordered" evidence="1">
    <location>
        <begin position="26"/>
        <end position="64"/>
    </location>
</feature>
<evidence type="ECO:0000313" key="2">
    <source>
        <dbReference type="EMBL" id="TEB35538.1"/>
    </source>
</evidence>
<reference evidence="2 3" key="1">
    <citation type="journal article" date="2019" name="Nat. Ecol. Evol.">
        <title>Megaphylogeny resolves global patterns of mushroom evolution.</title>
        <authorList>
            <person name="Varga T."/>
            <person name="Krizsan K."/>
            <person name="Foldi C."/>
            <person name="Dima B."/>
            <person name="Sanchez-Garcia M."/>
            <person name="Sanchez-Ramirez S."/>
            <person name="Szollosi G.J."/>
            <person name="Szarkandi J.G."/>
            <person name="Papp V."/>
            <person name="Albert L."/>
            <person name="Andreopoulos W."/>
            <person name="Angelini C."/>
            <person name="Antonin V."/>
            <person name="Barry K.W."/>
            <person name="Bougher N.L."/>
            <person name="Buchanan P."/>
            <person name="Buyck B."/>
            <person name="Bense V."/>
            <person name="Catcheside P."/>
            <person name="Chovatia M."/>
            <person name="Cooper J."/>
            <person name="Damon W."/>
            <person name="Desjardin D."/>
            <person name="Finy P."/>
            <person name="Geml J."/>
            <person name="Haridas S."/>
            <person name="Hughes K."/>
            <person name="Justo A."/>
            <person name="Karasinski D."/>
            <person name="Kautmanova I."/>
            <person name="Kiss B."/>
            <person name="Kocsube S."/>
            <person name="Kotiranta H."/>
            <person name="LaButti K.M."/>
            <person name="Lechner B.E."/>
            <person name="Liimatainen K."/>
            <person name="Lipzen A."/>
            <person name="Lukacs Z."/>
            <person name="Mihaltcheva S."/>
            <person name="Morgado L.N."/>
            <person name="Niskanen T."/>
            <person name="Noordeloos M.E."/>
            <person name="Ohm R.A."/>
            <person name="Ortiz-Santana B."/>
            <person name="Ovrebo C."/>
            <person name="Racz N."/>
            <person name="Riley R."/>
            <person name="Savchenko A."/>
            <person name="Shiryaev A."/>
            <person name="Soop K."/>
            <person name="Spirin V."/>
            <person name="Szebenyi C."/>
            <person name="Tomsovsky M."/>
            <person name="Tulloss R.E."/>
            <person name="Uehling J."/>
            <person name="Grigoriev I.V."/>
            <person name="Vagvolgyi C."/>
            <person name="Papp T."/>
            <person name="Martin F.M."/>
            <person name="Miettinen O."/>
            <person name="Hibbett D.S."/>
            <person name="Nagy L.G."/>
        </authorList>
    </citation>
    <scope>NUCLEOTIDE SEQUENCE [LARGE SCALE GENOMIC DNA]</scope>
    <source>
        <strain evidence="2 3">FP101781</strain>
    </source>
</reference>
<dbReference type="OrthoDB" id="21617at2759"/>
<keyword evidence="3" id="KW-1185">Reference proteome</keyword>
<proteinExistence type="predicted"/>
<sequence length="284" mass="30504">MSSSNINDPASVAALLEQLRASSAWQQIVQTNPEAGVGDARPPPQQPTPRTDGPTPPPADTPQPTVAELLAQLSAPPAAANPHQSGGTARPAWDTSLARPATNNYRAAPHASTRLPDQGPECDVTATLTPLPASAPVPITDVRSCSFQEALPLLARLGEDPCFVTSVKRIKQDQDVLERQLSTDRGALQKKYADRVKVAKTRATMTGANGLSKHEATMLQDAYQKEMCKFDRERVLPAWDGLITRQQGQLEALGVPNMFVTSDPRDTERQKQIINVLLGLVGNG</sequence>
<dbReference type="EMBL" id="QPFP01000007">
    <property type="protein sequence ID" value="TEB35538.1"/>
    <property type="molecule type" value="Genomic_DNA"/>
</dbReference>
<dbReference type="STRING" id="71717.A0A4Y7TNQ7"/>
<accession>A0A4Y7TNQ7</accession>
<organism evidence="2 3">
    <name type="scientific">Coprinellus micaceus</name>
    <name type="common">Glistening ink-cap mushroom</name>
    <name type="synonym">Coprinus micaceus</name>
    <dbReference type="NCBI Taxonomy" id="71717"/>
    <lineage>
        <taxon>Eukaryota</taxon>
        <taxon>Fungi</taxon>
        <taxon>Dikarya</taxon>
        <taxon>Basidiomycota</taxon>
        <taxon>Agaricomycotina</taxon>
        <taxon>Agaricomycetes</taxon>
        <taxon>Agaricomycetidae</taxon>
        <taxon>Agaricales</taxon>
        <taxon>Agaricineae</taxon>
        <taxon>Psathyrellaceae</taxon>
        <taxon>Coprinellus</taxon>
    </lineage>
</organism>
<protein>
    <submittedName>
        <fullName evidence="2">Uncharacterized protein</fullName>
    </submittedName>
</protein>
<comment type="caution">
    <text evidence="2">The sequence shown here is derived from an EMBL/GenBank/DDBJ whole genome shotgun (WGS) entry which is preliminary data.</text>
</comment>
<name>A0A4Y7TNQ7_COPMI</name>
<gene>
    <name evidence="2" type="ORF">FA13DRAFT_1352156</name>
</gene>